<evidence type="ECO:0000256" key="1">
    <source>
        <dbReference type="ARBA" id="ARBA00001445"/>
    </source>
</evidence>
<keyword evidence="9" id="KW-1185">Reference proteome</keyword>
<feature type="domain" description="Alpha-L-rhamnosidase C-terminal" evidence="7">
    <location>
        <begin position="1039"/>
        <end position="1105"/>
    </location>
</feature>
<dbReference type="InterPro" id="IPR012341">
    <property type="entry name" value="6hp_glycosidase-like_sf"/>
</dbReference>
<evidence type="ECO:0000256" key="3">
    <source>
        <dbReference type="ARBA" id="ARBA00022801"/>
    </source>
</evidence>
<evidence type="ECO:0000256" key="2">
    <source>
        <dbReference type="ARBA" id="ARBA00012652"/>
    </source>
</evidence>
<dbReference type="Gene3D" id="2.60.120.260">
    <property type="entry name" value="Galactose-binding domain-like"/>
    <property type="match status" value="2"/>
</dbReference>
<dbReference type="Proteomes" id="UP000245412">
    <property type="component" value="Unassembled WGS sequence"/>
</dbReference>
<dbReference type="Pfam" id="PF17390">
    <property type="entry name" value="Bac_rhamnosid_C"/>
    <property type="match status" value="1"/>
</dbReference>
<dbReference type="Pfam" id="PF08531">
    <property type="entry name" value="Bac_rhamnosid_N"/>
    <property type="match status" value="1"/>
</dbReference>
<dbReference type="AlphaFoldDB" id="A0AB73T797"/>
<dbReference type="InterPro" id="IPR008928">
    <property type="entry name" value="6-hairpin_glycosidase_sf"/>
</dbReference>
<evidence type="ECO:0000313" key="9">
    <source>
        <dbReference type="Proteomes" id="UP000245412"/>
    </source>
</evidence>
<dbReference type="EC" id="3.2.1.40" evidence="2"/>
<dbReference type="GO" id="GO:0030596">
    <property type="term" value="F:alpha-L-rhamnosidase activity"/>
    <property type="evidence" value="ECO:0007669"/>
    <property type="project" value="UniProtKB-EC"/>
</dbReference>
<evidence type="ECO:0000259" key="5">
    <source>
        <dbReference type="Pfam" id="PF08531"/>
    </source>
</evidence>
<dbReference type="EMBL" id="QGGY01000003">
    <property type="protein sequence ID" value="PWJ77442.1"/>
    <property type="molecule type" value="Genomic_DNA"/>
</dbReference>
<evidence type="ECO:0000259" key="6">
    <source>
        <dbReference type="Pfam" id="PF17389"/>
    </source>
</evidence>
<accession>A0AB73T797</accession>
<dbReference type="Gene3D" id="1.50.10.10">
    <property type="match status" value="1"/>
</dbReference>
<feature type="domain" description="Bacterial alpha-L-rhamnosidase N-terminal" evidence="5">
    <location>
        <begin position="373"/>
        <end position="524"/>
    </location>
</feature>
<dbReference type="PANTHER" id="PTHR33307:SF6">
    <property type="entry name" value="ALPHA-RHAMNOSIDASE (EUROFUNG)-RELATED"/>
    <property type="match status" value="1"/>
</dbReference>
<dbReference type="Gene3D" id="2.60.40.10">
    <property type="entry name" value="Immunoglobulins"/>
    <property type="match status" value="1"/>
</dbReference>
<protein>
    <recommendedName>
        <fullName evidence="2">alpha-L-rhamnosidase</fullName>
        <ecNumber evidence="2">3.2.1.40</ecNumber>
    </recommendedName>
</protein>
<dbReference type="SUPFAM" id="SSF48208">
    <property type="entry name" value="Six-hairpin glycosidases"/>
    <property type="match status" value="1"/>
</dbReference>
<evidence type="ECO:0000259" key="4">
    <source>
        <dbReference type="Pfam" id="PF05592"/>
    </source>
</evidence>
<feature type="domain" description="Alpha-L-rhamnosidase six-hairpin glycosidase" evidence="6">
    <location>
        <begin position="692"/>
        <end position="1031"/>
    </location>
</feature>
<gene>
    <name evidence="8" type="ORF">C7383_103287</name>
</gene>
<dbReference type="InterPro" id="IPR008902">
    <property type="entry name" value="Rhamnosid_concanavalin"/>
</dbReference>
<keyword evidence="3" id="KW-0378">Hydrolase</keyword>
<dbReference type="PANTHER" id="PTHR33307">
    <property type="entry name" value="ALPHA-RHAMNOSIDASE (EUROFUNG)"/>
    <property type="match status" value="1"/>
</dbReference>
<dbReference type="Pfam" id="PF05592">
    <property type="entry name" value="Bac_rhamnosid"/>
    <property type="match status" value="1"/>
</dbReference>
<comment type="caution">
    <text evidence="8">The sequence shown here is derived from an EMBL/GenBank/DDBJ whole genome shotgun (WGS) entry which is preliminary data.</text>
</comment>
<evidence type="ECO:0000313" key="8">
    <source>
        <dbReference type="EMBL" id="PWJ77442.1"/>
    </source>
</evidence>
<dbReference type="InterPro" id="IPR035398">
    <property type="entry name" value="Bac_rhamnosid_C"/>
</dbReference>
<dbReference type="Gene3D" id="2.60.420.10">
    <property type="entry name" value="Maltose phosphorylase, domain 3"/>
    <property type="match status" value="1"/>
</dbReference>
<name>A0AB73T797_9FIRM</name>
<dbReference type="InterPro" id="IPR013783">
    <property type="entry name" value="Ig-like_fold"/>
</dbReference>
<dbReference type="InterPro" id="IPR013737">
    <property type="entry name" value="Bac_rhamnosid_N"/>
</dbReference>
<dbReference type="PIRSF" id="PIRSF010631">
    <property type="entry name" value="A-rhamnsds"/>
    <property type="match status" value="1"/>
</dbReference>
<reference evidence="8 9" key="1">
    <citation type="submission" date="2018-05" db="EMBL/GenBank/DDBJ databases">
        <authorList>
            <person name="Goeker M."/>
            <person name="Huntemann M."/>
            <person name="Clum A."/>
            <person name="Pillay M."/>
            <person name="Palaniappan K."/>
            <person name="Varghese N."/>
            <person name="Mikhailova N."/>
            <person name="Stamatis D."/>
            <person name="Reddy T."/>
            <person name="Daum C."/>
            <person name="Shapiro N."/>
            <person name="Ivanova N."/>
            <person name="Kyrpides N."/>
            <person name="Woyke T."/>
        </authorList>
    </citation>
    <scope>NUCLEOTIDE SEQUENCE [LARGE SCALE GENOMIC DNA]</scope>
    <source>
        <strain evidence="8 9">DSM 26524</strain>
    </source>
</reference>
<comment type="catalytic activity">
    <reaction evidence="1">
        <text>Hydrolysis of terminal non-reducing alpha-L-rhamnose residues in alpha-L-rhamnosides.</text>
        <dbReference type="EC" id="3.2.1.40"/>
    </reaction>
</comment>
<feature type="domain" description="Alpha-L-rhamnosidase concanavalin-like" evidence="4">
    <location>
        <begin position="580"/>
        <end position="683"/>
    </location>
</feature>
<proteinExistence type="predicted"/>
<dbReference type="InterPro" id="IPR016007">
    <property type="entry name" value="Alpha_rhamnosid"/>
</dbReference>
<evidence type="ECO:0000259" key="7">
    <source>
        <dbReference type="Pfam" id="PF17390"/>
    </source>
</evidence>
<dbReference type="InterPro" id="IPR035396">
    <property type="entry name" value="Bac_rhamnosid6H"/>
</dbReference>
<dbReference type="Gene3D" id="2.60.120.560">
    <property type="entry name" value="Exo-inulinase, domain 1"/>
    <property type="match status" value="1"/>
</dbReference>
<dbReference type="GO" id="GO:0005975">
    <property type="term" value="P:carbohydrate metabolic process"/>
    <property type="evidence" value="ECO:0007669"/>
    <property type="project" value="InterPro"/>
</dbReference>
<dbReference type="RefSeq" id="WP_109625542.1">
    <property type="nucleotide sequence ID" value="NZ_CABJAT010000007.1"/>
</dbReference>
<sequence>MSFYLKDILVEYQDHPIGLDEAAPRFSWILDGDEKNIRQEACRILVGSREGKSDCWDSGKLATAESKGIPYAGTDLQPCTRYFVNVTVWCRGGQEQTAATFFETGLMDPSIEAWEGAKWIAAPRYTVNAANRGVFILESEFRLGEGSGRAGVVFGANDSRLLDESKNEYRIAGENYIRFEINIGKEQPVLDIYRVGYASEDRADVPFASVPLVNFEGEEKRPLITDDNKYGFHTLRIEIDGNNSFTYLDGVLVDAAVQKDAFGTKTVGRVLNPRGHNDVITYPRLNEIGFFAGDKDTAYFKNLTVRNMRKPSNVFIRETPAGGLYGRKSIFEGRIEVQDGCFVMNDGQVTADPSDTSVPMFRRSFAVEGERNLKKARLYITSRGIYECKVNGEVLNGNLLAPGLTQYDKRINYQTYDITGKIKDGDNAIGVTVSSGWWSDAQTFVVKNYNYFGDKEALLAKLVLEYEDGTRRTVVSDDREWKYYGEGPYVYAGLFNGEIYDARKADIYEQYSVPGYDDSSWEAPVIYKPVMIESIRTMPEGFGRAWPAVNEGEPLLIGGYDAPVAVVDRRAAKTRTEVLNGVYIYDLEQEMAGVPSITFREKAGTVITLRYAEVLYPDMPEYAGNEGRMMLENYRDAASTDVYICQGREGGEIYQPRFTFHGYRYIEISGALNPPKPDEVVSLQYSSIQDFEGSFDSSSSLLNRFTQNVKWSQLCNFISIPTDCPQRNERMGWAGDTHVFCHTALNNSNLKGFYERNLTAMADLQEESGQFPEIAPVGGGFGGITCECASIFMTYELYSQYGDIRTVEKYYPGLVKYMDYMEGQGLPGEAPVSTIGPLGDWLAPQETDMQLLWNAFYYREADLMSRLAAILGKTEDQEKYSHLAQKIRRFWNDTFVDKETGKTITMDKKICDTQCSYALSIEYGVMEDVKRAGEHLARKAEELNYTVGTGFFGTGLLNRALTRLGYEKAAYRLMLQEGFPSWLYPVTQGATTIWEHWDSYTKEKGFGGQNAMNSFNHYSLGSVLSWLYETVLGIVREDEHPGYTHFTLKPVTGDLEYAKGSVSSPYGTISSGWKKENDILVYTCRIPANTGATLILPDGSVQELGSGEYEFRRNWK</sequence>
<organism evidence="8 9">
    <name type="scientific">Murimonas intestini</name>
    <dbReference type="NCBI Taxonomy" id="1337051"/>
    <lineage>
        <taxon>Bacteria</taxon>
        <taxon>Bacillati</taxon>
        <taxon>Bacillota</taxon>
        <taxon>Clostridia</taxon>
        <taxon>Lachnospirales</taxon>
        <taxon>Lachnospiraceae</taxon>
        <taxon>Murimonas</taxon>
    </lineage>
</organism>
<dbReference type="Pfam" id="PF25788">
    <property type="entry name" value="Ig_Rha78A_N"/>
    <property type="match status" value="1"/>
</dbReference>
<dbReference type="Pfam" id="PF17389">
    <property type="entry name" value="Bac_rhamnosid6H"/>
    <property type="match status" value="1"/>
</dbReference>